<evidence type="ECO:0000313" key="1">
    <source>
        <dbReference type="EMBL" id="KAA0021858.1"/>
    </source>
</evidence>
<dbReference type="Proteomes" id="UP000322244">
    <property type="component" value="Unassembled WGS sequence"/>
</dbReference>
<dbReference type="RefSeq" id="WP_149431221.1">
    <property type="nucleotide sequence ID" value="NZ_VLNY01000007.1"/>
</dbReference>
<dbReference type="AlphaFoldDB" id="A0A5A7S6S8"/>
<organism evidence="1 2">
    <name type="scientific">Antrihabitans cavernicola</name>
    <dbReference type="NCBI Taxonomy" id="2495913"/>
    <lineage>
        <taxon>Bacteria</taxon>
        <taxon>Bacillati</taxon>
        <taxon>Actinomycetota</taxon>
        <taxon>Actinomycetes</taxon>
        <taxon>Mycobacteriales</taxon>
        <taxon>Nocardiaceae</taxon>
        <taxon>Antrihabitans</taxon>
    </lineage>
</organism>
<protein>
    <recommendedName>
        <fullName evidence="3">Type IV toxin-antitoxin system AbiEi family antitoxin domain-containing protein</fullName>
    </recommendedName>
</protein>
<sequence length="334" mass="37106">MENATLQTLLNTHSGLVTYPHLRRLGYTRDRIEHEVTAGRWQRVLYGVYAVTTGPLNRQMVLDSALLYGGGGAVLSHGTAATLWGIQRIDETDPVHITLRYGRSAVSQAPSRISRTDQPAPFIGELRHPGVVVHRSRALTHIAVEREFPCTSRADTVLDMAVLEPTPKAAYATLIACATNGGVRPDLLLQRMQDRKPRRYIKAIASAIDLLRDGVQSMLEFHYAIDVEKAHGLPRAMRQSPVVVDGRTLYEDVEYPMTSSQLIVRLDGRLAHSFRDIVFRDRRRENAAEIAGKHSLVFGWEEVHDQPCAVAAEVRLVLVRGGVDLGPNPCPNCE</sequence>
<gene>
    <name evidence="1" type="ORF">FOY51_15795</name>
</gene>
<accession>A0A5A7S6S8</accession>
<dbReference type="EMBL" id="VLNY01000007">
    <property type="protein sequence ID" value="KAA0021858.1"/>
    <property type="molecule type" value="Genomic_DNA"/>
</dbReference>
<evidence type="ECO:0008006" key="3">
    <source>
        <dbReference type="Google" id="ProtNLM"/>
    </source>
</evidence>
<evidence type="ECO:0000313" key="2">
    <source>
        <dbReference type="Proteomes" id="UP000322244"/>
    </source>
</evidence>
<dbReference type="OrthoDB" id="5146042at2"/>
<comment type="caution">
    <text evidence="1">The sequence shown here is derived from an EMBL/GenBank/DDBJ whole genome shotgun (WGS) entry which is preliminary data.</text>
</comment>
<reference evidence="1 2" key="1">
    <citation type="submission" date="2019-07" db="EMBL/GenBank/DDBJ databases">
        <title>Rhodococcus cavernicolus sp. nov., isolated from a cave.</title>
        <authorList>
            <person name="Lee S.D."/>
        </authorList>
    </citation>
    <scope>NUCLEOTIDE SEQUENCE [LARGE SCALE GENOMIC DNA]</scope>
    <source>
        <strain evidence="1 2">C1-24</strain>
    </source>
</reference>
<name>A0A5A7S6S8_9NOCA</name>
<keyword evidence="2" id="KW-1185">Reference proteome</keyword>
<proteinExistence type="predicted"/>